<dbReference type="InterPro" id="IPR000792">
    <property type="entry name" value="Tscrpt_reg_LuxR_C"/>
</dbReference>
<proteinExistence type="predicted"/>
<dbReference type="EMBL" id="SNXW01000009">
    <property type="protein sequence ID" value="TDP81027.1"/>
    <property type="molecule type" value="Genomic_DNA"/>
</dbReference>
<dbReference type="PROSITE" id="PS50043">
    <property type="entry name" value="HTH_LUXR_2"/>
    <property type="match status" value="1"/>
</dbReference>
<evidence type="ECO:0000313" key="5">
    <source>
        <dbReference type="EMBL" id="TDP81027.1"/>
    </source>
</evidence>
<comment type="caution">
    <text evidence="5">The sequence shown here is derived from an EMBL/GenBank/DDBJ whole genome shotgun (WGS) entry which is preliminary data.</text>
</comment>
<organism evidence="5 6">
    <name type="scientific">Aquabacterium commune</name>
    <dbReference type="NCBI Taxonomy" id="70586"/>
    <lineage>
        <taxon>Bacteria</taxon>
        <taxon>Pseudomonadati</taxon>
        <taxon>Pseudomonadota</taxon>
        <taxon>Betaproteobacteria</taxon>
        <taxon>Burkholderiales</taxon>
        <taxon>Aquabacterium</taxon>
    </lineage>
</organism>
<keyword evidence="6" id="KW-1185">Reference proteome</keyword>
<dbReference type="InterPro" id="IPR016032">
    <property type="entry name" value="Sig_transdc_resp-reg_C-effctor"/>
</dbReference>
<reference evidence="5 6" key="1">
    <citation type="submission" date="2019-03" db="EMBL/GenBank/DDBJ databases">
        <title>Genomic Encyclopedia of Type Strains, Phase IV (KMG-IV): sequencing the most valuable type-strain genomes for metagenomic binning, comparative biology and taxonomic classification.</title>
        <authorList>
            <person name="Goeker M."/>
        </authorList>
    </citation>
    <scope>NUCLEOTIDE SEQUENCE [LARGE SCALE GENOMIC DNA]</scope>
    <source>
        <strain evidence="5 6">DSM 11901</strain>
    </source>
</reference>
<dbReference type="Proteomes" id="UP000294593">
    <property type="component" value="Unassembled WGS sequence"/>
</dbReference>
<evidence type="ECO:0000259" key="4">
    <source>
        <dbReference type="PROSITE" id="PS50043"/>
    </source>
</evidence>
<dbReference type="GO" id="GO:0006355">
    <property type="term" value="P:regulation of DNA-templated transcription"/>
    <property type="evidence" value="ECO:0007669"/>
    <property type="project" value="InterPro"/>
</dbReference>
<name>A0A4R6R668_9BURK</name>
<dbReference type="PANTHER" id="PTHR44688:SF16">
    <property type="entry name" value="DNA-BINDING TRANSCRIPTIONAL ACTIVATOR DEVR_DOSR"/>
    <property type="match status" value="1"/>
</dbReference>
<evidence type="ECO:0000313" key="6">
    <source>
        <dbReference type="Proteomes" id="UP000294593"/>
    </source>
</evidence>
<dbReference type="PANTHER" id="PTHR44688">
    <property type="entry name" value="DNA-BINDING TRANSCRIPTIONAL ACTIVATOR DEVR_DOSR"/>
    <property type="match status" value="1"/>
</dbReference>
<evidence type="ECO:0000256" key="3">
    <source>
        <dbReference type="ARBA" id="ARBA00023163"/>
    </source>
</evidence>
<dbReference type="PRINTS" id="PR00038">
    <property type="entry name" value="HTHLUXR"/>
</dbReference>
<dbReference type="InterPro" id="IPR017470">
    <property type="entry name" value="Tscrpt_reg_EpsA"/>
</dbReference>
<dbReference type="OrthoDB" id="135231at2"/>
<gene>
    <name evidence="5" type="ORF">EV672_10967</name>
</gene>
<dbReference type="RefSeq" id="WP_133610569.1">
    <property type="nucleotide sequence ID" value="NZ_JBASTO010000387.1"/>
</dbReference>
<evidence type="ECO:0000256" key="2">
    <source>
        <dbReference type="ARBA" id="ARBA00023125"/>
    </source>
</evidence>
<protein>
    <submittedName>
        <fullName evidence="5">LuxR family transcriptional regulator</fullName>
    </submittedName>
</protein>
<dbReference type="InterPro" id="IPR036388">
    <property type="entry name" value="WH-like_DNA-bd_sf"/>
</dbReference>
<dbReference type="Gene3D" id="1.10.10.10">
    <property type="entry name" value="Winged helix-like DNA-binding domain superfamily/Winged helix DNA-binding domain"/>
    <property type="match status" value="1"/>
</dbReference>
<dbReference type="CDD" id="cd06170">
    <property type="entry name" value="LuxR_C_like"/>
    <property type="match status" value="1"/>
</dbReference>
<sequence>MTTSLSIAPDQSEVLLRVIEAAPQVCRRHQFFVWTQGDFQRWLPHKISICGSYDRDQRDVVFDIFNSIPLPEAVVQSLRSMRSEIVQAALTSWRKSRSQAAVLSLQRDVLPQPLSAALIELGYDQVMVHGLTRPGRADELESFFMFTQPRADYGVASQQALDMLLPCVHMAYQRVCVTERQMDTGRGASYASSGQGLPRPTPITEREREILLWVRDGLSNQQISEKLGISALTVKNHVQKILRKLGAANRAQAVAKAMTMNALGAAHMQFGESHY</sequence>
<dbReference type="AlphaFoldDB" id="A0A4R6R668"/>
<keyword evidence="1" id="KW-0805">Transcription regulation</keyword>
<dbReference type="GO" id="GO:0003677">
    <property type="term" value="F:DNA binding"/>
    <property type="evidence" value="ECO:0007669"/>
    <property type="project" value="UniProtKB-KW"/>
</dbReference>
<dbReference type="SUPFAM" id="SSF46894">
    <property type="entry name" value="C-terminal effector domain of the bipartite response regulators"/>
    <property type="match status" value="1"/>
</dbReference>
<dbReference type="NCBIfam" id="TIGR03020">
    <property type="entry name" value="EpsA"/>
    <property type="match status" value="1"/>
</dbReference>
<feature type="domain" description="HTH luxR-type" evidence="4">
    <location>
        <begin position="196"/>
        <end position="261"/>
    </location>
</feature>
<evidence type="ECO:0000256" key="1">
    <source>
        <dbReference type="ARBA" id="ARBA00023015"/>
    </source>
</evidence>
<dbReference type="SMART" id="SM00421">
    <property type="entry name" value="HTH_LUXR"/>
    <property type="match status" value="1"/>
</dbReference>
<accession>A0A4R6R668</accession>
<keyword evidence="3" id="KW-0804">Transcription</keyword>
<dbReference type="Pfam" id="PF00196">
    <property type="entry name" value="GerE"/>
    <property type="match status" value="1"/>
</dbReference>
<keyword evidence="2" id="KW-0238">DNA-binding</keyword>